<feature type="region of interest" description="Disordered" evidence="1">
    <location>
        <begin position="309"/>
        <end position="336"/>
    </location>
</feature>
<feature type="non-terminal residue" evidence="2">
    <location>
        <position position="399"/>
    </location>
</feature>
<dbReference type="Proteomes" id="UP000673691">
    <property type="component" value="Unassembled WGS sequence"/>
</dbReference>
<protein>
    <submittedName>
        <fullName evidence="2">Uncharacterized protein</fullName>
    </submittedName>
</protein>
<organism evidence="2 3">
    <name type="scientific">Olpidium bornovanus</name>
    <dbReference type="NCBI Taxonomy" id="278681"/>
    <lineage>
        <taxon>Eukaryota</taxon>
        <taxon>Fungi</taxon>
        <taxon>Fungi incertae sedis</taxon>
        <taxon>Olpidiomycota</taxon>
        <taxon>Olpidiomycotina</taxon>
        <taxon>Olpidiomycetes</taxon>
        <taxon>Olpidiales</taxon>
        <taxon>Olpidiaceae</taxon>
        <taxon>Olpidium</taxon>
    </lineage>
</organism>
<evidence type="ECO:0000313" key="3">
    <source>
        <dbReference type="Proteomes" id="UP000673691"/>
    </source>
</evidence>
<reference evidence="2 3" key="1">
    <citation type="journal article" name="Sci. Rep.">
        <title>Genome-scale phylogenetic analyses confirm Olpidium as the closest living zoosporic fungus to the non-flagellated, terrestrial fungi.</title>
        <authorList>
            <person name="Chang Y."/>
            <person name="Rochon D."/>
            <person name="Sekimoto S."/>
            <person name="Wang Y."/>
            <person name="Chovatia M."/>
            <person name="Sandor L."/>
            <person name="Salamov A."/>
            <person name="Grigoriev I.V."/>
            <person name="Stajich J.E."/>
            <person name="Spatafora J.W."/>
        </authorList>
    </citation>
    <scope>NUCLEOTIDE SEQUENCE [LARGE SCALE GENOMIC DNA]</scope>
    <source>
        <strain evidence="2">S191</strain>
    </source>
</reference>
<feature type="region of interest" description="Disordered" evidence="1">
    <location>
        <begin position="380"/>
        <end position="399"/>
    </location>
</feature>
<keyword evidence="3" id="KW-1185">Reference proteome</keyword>
<dbReference type="AlphaFoldDB" id="A0A8H7ZU83"/>
<comment type="caution">
    <text evidence="2">The sequence shown here is derived from an EMBL/GenBank/DDBJ whole genome shotgun (WGS) entry which is preliminary data.</text>
</comment>
<gene>
    <name evidence="2" type="ORF">BJ554DRAFT_559</name>
</gene>
<proteinExistence type="predicted"/>
<feature type="compositionally biased region" description="Polar residues" evidence="1">
    <location>
        <begin position="309"/>
        <end position="322"/>
    </location>
</feature>
<feature type="region of interest" description="Disordered" evidence="1">
    <location>
        <begin position="1"/>
        <end position="48"/>
    </location>
</feature>
<evidence type="ECO:0000313" key="2">
    <source>
        <dbReference type="EMBL" id="KAG5459093.1"/>
    </source>
</evidence>
<evidence type="ECO:0000256" key="1">
    <source>
        <dbReference type="SAM" id="MobiDB-lite"/>
    </source>
</evidence>
<name>A0A8H7ZU83_9FUNG</name>
<accession>A0A8H7ZU83</accession>
<sequence length="399" mass="43312">MPQIKKEARQAAATRQQRKIAGERRTSGESRERSGRRHEPEHHGLVAGAGGDDLAVRVLRQVEDPGTVAREGDDPVHCVGLPDGNVVLRIPVGRQQLVLVLRPGEITDLQHERANAAYLASCVARYLLLSHIYVPDFNCLVSRPASAGKYPPLVRVPRDGLDRRRVLGKSVDRVGVDVVPHQQPVVVPARREFVVRHVPLQAAYLLPVCRQRGYRLRARPAVPVQYAPVARPRREQLAVPRQVSHALGVTCQRPHALPRDRVPNLHEAGPGSDGEQVALETNFAAKGPVSCRSQTGALPCPSNSLTSPALGRSCTTATSTPNRVRPENASDGGADFCPDTTYSGLPRCRTGAHPPACSPARLCRSRAKLCRPGRLRLYSATTSQLGSSKSRPGTTAQNR</sequence>
<dbReference type="EMBL" id="JAEFCI010007385">
    <property type="protein sequence ID" value="KAG5459093.1"/>
    <property type="molecule type" value="Genomic_DNA"/>
</dbReference>
<feature type="compositionally biased region" description="Basic and acidic residues" evidence="1">
    <location>
        <begin position="20"/>
        <end position="44"/>
    </location>
</feature>